<feature type="compositionally biased region" description="Basic and acidic residues" evidence="3">
    <location>
        <begin position="1151"/>
        <end position="1168"/>
    </location>
</feature>
<feature type="region of interest" description="Disordered" evidence="3">
    <location>
        <begin position="953"/>
        <end position="992"/>
    </location>
</feature>
<feature type="compositionally biased region" description="Basic and acidic residues" evidence="3">
    <location>
        <begin position="1189"/>
        <end position="1204"/>
    </location>
</feature>
<accession>A0A6F9DS32</accession>
<feature type="region of interest" description="Disordered" evidence="3">
    <location>
        <begin position="1112"/>
        <end position="1223"/>
    </location>
</feature>
<proteinExistence type="evidence at transcript level"/>
<feature type="compositionally biased region" description="Low complexity" evidence="3">
    <location>
        <begin position="299"/>
        <end position="312"/>
    </location>
</feature>
<feature type="region of interest" description="Disordered" evidence="3">
    <location>
        <begin position="1400"/>
        <end position="1420"/>
    </location>
</feature>
<dbReference type="InterPro" id="IPR001452">
    <property type="entry name" value="SH3_domain"/>
</dbReference>
<feature type="compositionally biased region" description="Basic residues" evidence="3">
    <location>
        <begin position="1505"/>
        <end position="1520"/>
    </location>
</feature>
<dbReference type="PANTHER" id="PTHR23159:SF31">
    <property type="entry name" value="CENTROSOME-ASSOCIATED PROTEIN CEP250 ISOFORM X1"/>
    <property type="match status" value="1"/>
</dbReference>
<evidence type="ECO:0000256" key="2">
    <source>
        <dbReference type="PROSITE-ProRule" id="PRU00192"/>
    </source>
</evidence>
<dbReference type="SUPFAM" id="SSF49265">
    <property type="entry name" value="Fibronectin type III"/>
    <property type="match status" value="1"/>
</dbReference>
<dbReference type="SMART" id="SM00326">
    <property type="entry name" value="SH3"/>
    <property type="match status" value="2"/>
</dbReference>
<protein>
    <submittedName>
        <fullName evidence="6">Early endosome antigen 1-like</fullName>
    </submittedName>
</protein>
<evidence type="ECO:0000313" key="6">
    <source>
        <dbReference type="EMBL" id="CAB3265830.1"/>
    </source>
</evidence>
<feature type="compositionally biased region" description="Polar residues" evidence="3">
    <location>
        <begin position="276"/>
        <end position="298"/>
    </location>
</feature>
<evidence type="ECO:0000256" key="3">
    <source>
        <dbReference type="SAM" id="MobiDB-lite"/>
    </source>
</evidence>
<feature type="domain" description="Fibronectin type-III" evidence="5">
    <location>
        <begin position="1288"/>
        <end position="1391"/>
    </location>
</feature>
<reference evidence="6" key="1">
    <citation type="submission" date="2020-04" db="EMBL/GenBank/DDBJ databases">
        <authorList>
            <person name="Neveu A P."/>
        </authorList>
    </citation>
    <scope>NUCLEOTIDE SEQUENCE</scope>
    <source>
        <tissue evidence="6">Whole embryo</tissue>
    </source>
</reference>
<dbReference type="SUPFAM" id="SSF50044">
    <property type="entry name" value="SH3-domain"/>
    <property type="match status" value="1"/>
</dbReference>
<dbReference type="InterPro" id="IPR036028">
    <property type="entry name" value="SH3-like_dom_sf"/>
</dbReference>
<dbReference type="InterPro" id="IPR057884">
    <property type="entry name" value="FN3_RIM-BP1/2/3"/>
</dbReference>
<evidence type="ECO:0000259" key="5">
    <source>
        <dbReference type="PROSITE" id="PS50853"/>
    </source>
</evidence>
<dbReference type="EMBL" id="LR789968">
    <property type="protein sequence ID" value="CAB3265830.1"/>
    <property type="molecule type" value="mRNA"/>
</dbReference>
<name>A0A6F9DS32_9ASCI</name>
<sequence length="1520" mass="169976">MIEKLKKRNQELLDGAGAAMTQDDKEAMEREISALRGQVALLERNNRIFSDQERKDLKQDLDMANKRCMNLQTQLLTLKKRMEYEEIQKLQKECDNFKAEAEKLREQLREYEDQQSRSDSDSDNSNHGEKYARLLELEEEAEDLKAKIKEKEEDLKDRDVMVDELQHQLENVKKQHHEEAKKLEKKNKERETEMMEEVRDLEKQVEDCQEMIELKQYNLKNKCNQLEESEFEIEKLQKEVQKKNKEIEKLKWEIESLQRENASLRERIDNLRQALNDVNSMPTSPITSFRSPNTSMQFRSRSSSRSSTPRTSPQRKSDLTHRSAESFESSTGPVRASSSVDEDSDGKRMRSPLRSGIESAKQKVHDIGDVLDTPRSASTVKSPIHKEPINIWPHVGLHRSTEDIGTDAKPIEPEKEDETSSSSSSSESVSLGNVRPNRLNVSSPMDVQDHTQNAPPSNSPFGQDDSVQDVPGLGDKQKGGKEKSIDKFDENLRLGTGVQEPDVVALKSDSLTELHNTDPMREDLVSVISVPSNNATLEATDPIGPSRSSTIGEGLIPEEAVSPNGLLKTKDEDQKRGTNMSSSSTSSLSSVRQPSSPLDSQRPREARAETVQTDQSSQNFKDSERRGKEKKKRGKESPHDSKQNDTDIFEARDRAVANQHSLLPDDRPTLVQEVTKAREEARKWFQEVTQSDREKRNMSRRLAELESELDRLQDIEDNYATLKKKQKEVDKVTRDLETLRAQTAAANRKAEEARERSALLQAHLLDKEEVEAENAKLKENIEVLKHENKERKPSSPLRELQLPSANTSASELASTPRKSKSVEASPSIVELSPADKDQLRSIKDSFEYVAGNFTSLVLKKHDAELTLAPEKAKVSQLKRKCLERDQLLAKLVLKLRKKKHDVSDDVSESHDDISVASSVGLDQMLAKADSLIRTNVVDSDWSDADSLIATTSKDEKGKSNEFISPPRPSSALIRSLTEKSSKSPPSPPTHRIFVAKRDYAPSARSDDDPTAPVTHSLLPDLPVLAGDTVVAIGNPDKRGDGKLYQLAEVRGKIGFVPLAHLVAAEQVEGMQAFVQEKSKKKKSPCSSPEKIVDLYRKLEQAHLLVADKIDRVSRSSKSTAGSNSFDSSARDINQPPLSSTKPYSSSTAKYQENRGEDRRAATIDDDGCRSATSYSPSFMGEWPRKPKSRSSEKGAEGEEPPSKRHLERSRRSSGRSSRRSISPVLPISRDLDIDVRSSTPLLLPEKQSRRSSSLPPRRDEHSSLKRRSKRDKNASTERTLAPPRVLSSPRSPTFVVIEKTMGQKSMIISWTPPVLDMISRSNGIPVIGYEISIDGERRVQISGAYSNKAILGDLDLTRNFLVEVKTVSSVGTLSRPAEVMYSPNADFSAQSELAGSFNQTGTDVMQSTSTPQQSNKSASENLFGSPIRRATALYDYDPAVDSPYKSHDEEIGLNKGSPVLVLGSPRPDGFCDVQVGKKRGIAPIAFLVSEDDDTDTSSMTSSARQKPRSSRPRTKSKRQL</sequence>
<feature type="region of interest" description="Disordered" evidence="3">
    <location>
        <begin position="273"/>
        <end position="385"/>
    </location>
</feature>
<feature type="region of interest" description="Disordered" evidence="3">
    <location>
        <begin position="107"/>
        <end position="128"/>
    </location>
</feature>
<feature type="compositionally biased region" description="Basic and acidic residues" evidence="3">
    <location>
        <begin position="1"/>
        <end position="11"/>
    </location>
</feature>
<dbReference type="Gene3D" id="2.30.30.40">
    <property type="entry name" value="SH3 Domains"/>
    <property type="match status" value="1"/>
</dbReference>
<dbReference type="Pfam" id="PF25523">
    <property type="entry name" value="Ig_RIMBP2"/>
    <property type="match status" value="1"/>
</dbReference>
<dbReference type="CDD" id="cd00063">
    <property type="entry name" value="FN3"/>
    <property type="match status" value="1"/>
</dbReference>
<organism evidence="6">
    <name type="scientific">Phallusia mammillata</name>
    <dbReference type="NCBI Taxonomy" id="59560"/>
    <lineage>
        <taxon>Eukaryota</taxon>
        <taxon>Metazoa</taxon>
        <taxon>Chordata</taxon>
        <taxon>Tunicata</taxon>
        <taxon>Ascidiacea</taxon>
        <taxon>Phlebobranchia</taxon>
        <taxon>Ascidiidae</taxon>
        <taxon>Phallusia</taxon>
    </lineage>
</organism>
<dbReference type="Gene3D" id="6.10.140.2140">
    <property type="match status" value="1"/>
</dbReference>
<gene>
    <name evidence="6" type="primary">Rufy2-004</name>
</gene>
<dbReference type="InterPro" id="IPR013783">
    <property type="entry name" value="Ig-like_fold"/>
</dbReference>
<keyword evidence="1 2" id="KW-0728">SH3 domain</keyword>
<feature type="compositionally biased region" description="Polar residues" evidence="3">
    <location>
        <begin position="326"/>
        <end position="339"/>
    </location>
</feature>
<feature type="compositionally biased region" description="Basic and acidic residues" evidence="3">
    <location>
        <begin position="315"/>
        <end position="325"/>
    </location>
</feature>
<feature type="compositionally biased region" description="Low complexity" evidence="3">
    <location>
        <begin position="581"/>
        <end position="596"/>
    </location>
</feature>
<feature type="compositionally biased region" description="Polar residues" evidence="3">
    <location>
        <begin position="803"/>
        <end position="813"/>
    </location>
</feature>
<evidence type="ECO:0000259" key="4">
    <source>
        <dbReference type="PROSITE" id="PS50002"/>
    </source>
</evidence>
<feature type="compositionally biased region" description="Basic and acidic residues" evidence="3">
    <location>
        <begin position="475"/>
        <end position="492"/>
    </location>
</feature>
<feature type="region of interest" description="Disordered" evidence="3">
    <location>
        <begin position="1238"/>
        <end position="1289"/>
    </location>
</feature>
<feature type="domain" description="SH3" evidence="4">
    <location>
        <begin position="1425"/>
        <end position="1492"/>
    </location>
</feature>
<dbReference type="PROSITE" id="PS50002">
    <property type="entry name" value="SH3"/>
    <property type="match status" value="1"/>
</dbReference>
<feature type="compositionally biased region" description="Basic residues" evidence="3">
    <location>
        <begin position="1205"/>
        <end position="1218"/>
    </location>
</feature>
<feature type="compositionally biased region" description="Low complexity" evidence="3">
    <location>
        <begin position="420"/>
        <end position="430"/>
    </location>
</feature>
<feature type="compositionally biased region" description="Polar residues" evidence="3">
    <location>
        <begin position="610"/>
        <end position="620"/>
    </location>
</feature>
<feature type="compositionally biased region" description="Polar residues" evidence="3">
    <location>
        <begin position="1115"/>
        <end position="1150"/>
    </location>
</feature>
<dbReference type="Gene3D" id="2.60.40.10">
    <property type="entry name" value="Immunoglobulins"/>
    <property type="match status" value="1"/>
</dbReference>
<dbReference type="InterPro" id="IPR003961">
    <property type="entry name" value="FN3_dom"/>
</dbReference>
<feature type="compositionally biased region" description="Basic and acidic residues" evidence="3">
    <location>
        <begin position="635"/>
        <end position="648"/>
    </location>
</feature>
<feature type="region of interest" description="Disordered" evidence="3">
    <location>
        <begin position="1"/>
        <end position="25"/>
    </location>
</feature>
<dbReference type="PROSITE" id="PS50853">
    <property type="entry name" value="FN3"/>
    <property type="match status" value="1"/>
</dbReference>
<feature type="region of interest" description="Disordered" evidence="3">
    <location>
        <begin position="785"/>
        <end position="829"/>
    </location>
</feature>
<dbReference type="InterPro" id="IPR036116">
    <property type="entry name" value="FN3_sf"/>
</dbReference>
<feature type="region of interest" description="Disordered" evidence="3">
    <location>
        <begin position="404"/>
        <end position="501"/>
    </location>
</feature>
<feature type="region of interest" description="Disordered" evidence="3">
    <location>
        <begin position="534"/>
        <end position="648"/>
    </location>
</feature>
<dbReference type="PANTHER" id="PTHR23159">
    <property type="entry name" value="CENTROSOMAL PROTEIN 2"/>
    <property type="match status" value="1"/>
</dbReference>
<evidence type="ECO:0000256" key="1">
    <source>
        <dbReference type="ARBA" id="ARBA00022443"/>
    </source>
</evidence>
<feature type="compositionally biased region" description="Polar residues" evidence="3">
    <location>
        <begin position="439"/>
        <end position="461"/>
    </location>
</feature>
<feature type="region of interest" description="Disordered" evidence="3">
    <location>
        <begin position="1488"/>
        <end position="1520"/>
    </location>
</feature>